<accession>A0A542E3Q4</accession>
<dbReference type="RefSeq" id="WP_141849219.1">
    <property type="nucleotide sequence ID" value="NZ_BAAAPR010000007.1"/>
</dbReference>
<dbReference type="OrthoDB" id="4868362at2"/>
<dbReference type="InterPro" id="IPR039422">
    <property type="entry name" value="MarR/SlyA-like"/>
</dbReference>
<name>A0A542E3Q4_9MICO</name>
<keyword evidence="3" id="KW-1185">Reference proteome</keyword>
<dbReference type="Proteomes" id="UP000317893">
    <property type="component" value="Unassembled WGS sequence"/>
</dbReference>
<proteinExistence type="predicted"/>
<protein>
    <submittedName>
        <fullName evidence="2">DNA-binding MarR family transcriptional regulator</fullName>
    </submittedName>
</protein>
<dbReference type="GO" id="GO:0003700">
    <property type="term" value="F:DNA-binding transcription factor activity"/>
    <property type="evidence" value="ECO:0007669"/>
    <property type="project" value="InterPro"/>
</dbReference>
<evidence type="ECO:0000259" key="1">
    <source>
        <dbReference type="PROSITE" id="PS50995"/>
    </source>
</evidence>
<dbReference type="SMART" id="SM00347">
    <property type="entry name" value="HTH_MARR"/>
    <property type="match status" value="1"/>
</dbReference>
<dbReference type="Gene3D" id="1.10.10.10">
    <property type="entry name" value="Winged helix-like DNA-binding domain superfamily/Winged helix DNA-binding domain"/>
    <property type="match status" value="1"/>
</dbReference>
<dbReference type="GO" id="GO:0006950">
    <property type="term" value="P:response to stress"/>
    <property type="evidence" value="ECO:0007669"/>
    <property type="project" value="TreeGrafter"/>
</dbReference>
<gene>
    <name evidence="2" type="ORF">FB458_3045</name>
</gene>
<comment type="caution">
    <text evidence="2">The sequence shown here is derived from an EMBL/GenBank/DDBJ whole genome shotgun (WGS) entry which is preliminary data.</text>
</comment>
<keyword evidence="2" id="KW-0238">DNA-binding</keyword>
<dbReference type="GO" id="GO:0003677">
    <property type="term" value="F:DNA binding"/>
    <property type="evidence" value="ECO:0007669"/>
    <property type="project" value="UniProtKB-KW"/>
</dbReference>
<reference evidence="2 3" key="1">
    <citation type="submission" date="2019-06" db="EMBL/GenBank/DDBJ databases">
        <title>Sequencing the genomes of 1000 actinobacteria strains.</title>
        <authorList>
            <person name="Klenk H.-P."/>
        </authorList>
    </citation>
    <scope>NUCLEOTIDE SEQUENCE [LARGE SCALE GENOMIC DNA]</scope>
    <source>
        <strain evidence="2 3">DSM 18607</strain>
    </source>
</reference>
<organism evidence="2 3">
    <name type="scientific">Lapillicoccus jejuensis</name>
    <dbReference type="NCBI Taxonomy" id="402171"/>
    <lineage>
        <taxon>Bacteria</taxon>
        <taxon>Bacillati</taxon>
        <taxon>Actinomycetota</taxon>
        <taxon>Actinomycetes</taxon>
        <taxon>Micrococcales</taxon>
        <taxon>Intrasporangiaceae</taxon>
        <taxon>Lapillicoccus</taxon>
    </lineage>
</organism>
<dbReference type="SUPFAM" id="SSF46785">
    <property type="entry name" value="Winged helix' DNA-binding domain"/>
    <property type="match status" value="1"/>
</dbReference>
<dbReference type="EMBL" id="VFMN01000001">
    <property type="protein sequence ID" value="TQJ09929.1"/>
    <property type="molecule type" value="Genomic_DNA"/>
</dbReference>
<dbReference type="PANTHER" id="PTHR33164">
    <property type="entry name" value="TRANSCRIPTIONAL REGULATOR, MARR FAMILY"/>
    <property type="match status" value="1"/>
</dbReference>
<dbReference type="PANTHER" id="PTHR33164:SF57">
    <property type="entry name" value="MARR-FAMILY TRANSCRIPTIONAL REGULATOR"/>
    <property type="match status" value="1"/>
</dbReference>
<sequence length="188" mass="20301">MAETPEAETTAEAAPPADIVELSEWVSSRVRADEADLAPAITALRECVLAWEGYRLELATFIGVSVNESTALSYLVARGPMPISELAGLLGFGSGSATLLVDRLEAKGLLVRSADPGDRRRTIVEATASSHEHLKQMRMWPAVVYADLEPQQVREYAAVLEHVGERLREFAGLVAGAQAPVAPPKRRQ</sequence>
<dbReference type="InterPro" id="IPR036388">
    <property type="entry name" value="WH-like_DNA-bd_sf"/>
</dbReference>
<dbReference type="AlphaFoldDB" id="A0A542E3Q4"/>
<dbReference type="InterPro" id="IPR036390">
    <property type="entry name" value="WH_DNA-bd_sf"/>
</dbReference>
<feature type="domain" description="HTH marR-type" evidence="1">
    <location>
        <begin position="34"/>
        <end position="165"/>
    </location>
</feature>
<dbReference type="InterPro" id="IPR000835">
    <property type="entry name" value="HTH_MarR-typ"/>
</dbReference>
<dbReference type="Pfam" id="PF01047">
    <property type="entry name" value="MarR"/>
    <property type="match status" value="1"/>
</dbReference>
<evidence type="ECO:0000313" key="3">
    <source>
        <dbReference type="Proteomes" id="UP000317893"/>
    </source>
</evidence>
<evidence type="ECO:0000313" key="2">
    <source>
        <dbReference type="EMBL" id="TQJ09929.1"/>
    </source>
</evidence>
<dbReference type="PROSITE" id="PS50995">
    <property type="entry name" value="HTH_MARR_2"/>
    <property type="match status" value="1"/>
</dbReference>